<organism evidence="2 3">
    <name type="scientific">Hohenbuehelia grisea</name>
    <dbReference type="NCBI Taxonomy" id="104357"/>
    <lineage>
        <taxon>Eukaryota</taxon>
        <taxon>Fungi</taxon>
        <taxon>Dikarya</taxon>
        <taxon>Basidiomycota</taxon>
        <taxon>Agaricomycotina</taxon>
        <taxon>Agaricomycetes</taxon>
        <taxon>Agaricomycetidae</taxon>
        <taxon>Agaricales</taxon>
        <taxon>Pleurotineae</taxon>
        <taxon>Pleurotaceae</taxon>
        <taxon>Hohenbuehelia</taxon>
    </lineage>
</organism>
<name>A0ABR3JRQ1_9AGAR</name>
<dbReference type="EMBL" id="JASNQZ010000005">
    <property type="protein sequence ID" value="KAL0957746.1"/>
    <property type="molecule type" value="Genomic_DNA"/>
</dbReference>
<sequence length="99" mass="10362">MRLVGSLEDAPPHGAVMAMAIDSRPMGDIGDLGVDEVREPSVDVEEWPADEGSEAMVYSCCECREEPVIEAGDEAGGTRASPAGSDIEPGKLRGGCWKG</sequence>
<protein>
    <submittedName>
        <fullName evidence="2">Uncharacterized protein</fullName>
    </submittedName>
</protein>
<feature type="region of interest" description="Disordered" evidence="1">
    <location>
        <begin position="72"/>
        <end position="99"/>
    </location>
</feature>
<evidence type="ECO:0000313" key="3">
    <source>
        <dbReference type="Proteomes" id="UP001556367"/>
    </source>
</evidence>
<dbReference type="Proteomes" id="UP001556367">
    <property type="component" value="Unassembled WGS sequence"/>
</dbReference>
<keyword evidence="3" id="KW-1185">Reference proteome</keyword>
<accession>A0ABR3JRQ1</accession>
<proteinExistence type="predicted"/>
<evidence type="ECO:0000256" key="1">
    <source>
        <dbReference type="SAM" id="MobiDB-lite"/>
    </source>
</evidence>
<reference evidence="3" key="1">
    <citation type="submission" date="2024-06" db="EMBL/GenBank/DDBJ databases">
        <title>Multi-omics analyses provide insights into the biosynthesis of the anticancer antibiotic pleurotin in Hohenbuehelia grisea.</title>
        <authorList>
            <person name="Weaver J.A."/>
            <person name="Alberti F."/>
        </authorList>
    </citation>
    <scope>NUCLEOTIDE SEQUENCE [LARGE SCALE GENOMIC DNA]</scope>
    <source>
        <strain evidence="3">T-177</strain>
    </source>
</reference>
<evidence type="ECO:0000313" key="2">
    <source>
        <dbReference type="EMBL" id="KAL0957746.1"/>
    </source>
</evidence>
<gene>
    <name evidence="2" type="ORF">HGRIS_001524</name>
</gene>
<comment type="caution">
    <text evidence="2">The sequence shown here is derived from an EMBL/GenBank/DDBJ whole genome shotgun (WGS) entry which is preliminary data.</text>
</comment>